<organism evidence="2 3">
    <name type="scientific">Saccharothrix xinjiangensis</name>
    <dbReference type="NCBI Taxonomy" id="204798"/>
    <lineage>
        <taxon>Bacteria</taxon>
        <taxon>Bacillati</taxon>
        <taxon>Actinomycetota</taxon>
        <taxon>Actinomycetes</taxon>
        <taxon>Pseudonocardiales</taxon>
        <taxon>Pseudonocardiaceae</taxon>
        <taxon>Saccharothrix</taxon>
    </lineage>
</organism>
<keyword evidence="3" id="KW-1185">Reference proteome</keyword>
<name>A0ABV9Y313_9PSEU</name>
<dbReference type="EMBL" id="JBHSJB010000017">
    <property type="protein sequence ID" value="MFC5055754.1"/>
    <property type="molecule type" value="Genomic_DNA"/>
</dbReference>
<dbReference type="RefSeq" id="WP_344041798.1">
    <property type="nucleotide sequence ID" value="NZ_BAAAKE010000030.1"/>
</dbReference>
<evidence type="ECO:0000256" key="1">
    <source>
        <dbReference type="SAM" id="MobiDB-lite"/>
    </source>
</evidence>
<dbReference type="Proteomes" id="UP001595833">
    <property type="component" value="Unassembled WGS sequence"/>
</dbReference>
<proteinExistence type="predicted"/>
<sequence length="312" mass="33845">MNLRLAHDTGPGRAGRHGDLLTEESASAAHLAWWVRAQAPSLIAIVDDDQAGGHRRIMGWALRHGDRCEVLVEGCHLSGLPLDEVLTTLDAHNNRLRAVTVYDPDQPDAGAAVSGEPDLTLPLGPQLSGRSRDDAVRLACLAELKAQAATGIAPRQLAARHGLTPHRLESLLREADLALHPDRPIGPQIRMLPLAHPVRRQGEAILAQEYLSQEHPDVVKRRHDVSAHLLYGALRRYCEGGLVAGMPLGPQLRVHLPGSPARVLAEQVIAREHAAEGAEVVRRRHLLSPRRLDTVLAAAAEHDVDAPLSIRP</sequence>
<accession>A0ABV9Y313</accession>
<gene>
    <name evidence="2" type="ORF">ACFPFM_18575</name>
</gene>
<reference evidence="3" key="1">
    <citation type="journal article" date="2019" name="Int. J. Syst. Evol. Microbiol.">
        <title>The Global Catalogue of Microorganisms (GCM) 10K type strain sequencing project: providing services to taxonomists for standard genome sequencing and annotation.</title>
        <authorList>
            <consortium name="The Broad Institute Genomics Platform"/>
            <consortium name="The Broad Institute Genome Sequencing Center for Infectious Disease"/>
            <person name="Wu L."/>
            <person name="Ma J."/>
        </authorList>
    </citation>
    <scope>NUCLEOTIDE SEQUENCE [LARGE SCALE GENOMIC DNA]</scope>
    <source>
        <strain evidence="3">KCTC 12848</strain>
    </source>
</reference>
<evidence type="ECO:0000313" key="2">
    <source>
        <dbReference type="EMBL" id="MFC5055754.1"/>
    </source>
</evidence>
<evidence type="ECO:0000313" key="3">
    <source>
        <dbReference type="Proteomes" id="UP001595833"/>
    </source>
</evidence>
<comment type="caution">
    <text evidence="2">The sequence shown here is derived from an EMBL/GenBank/DDBJ whole genome shotgun (WGS) entry which is preliminary data.</text>
</comment>
<protein>
    <submittedName>
        <fullName evidence="2">Uncharacterized protein</fullName>
    </submittedName>
</protein>
<feature type="region of interest" description="Disordered" evidence="1">
    <location>
        <begin position="107"/>
        <end position="126"/>
    </location>
</feature>